<keyword evidence="2" id="KW-1185">Reference proteome</keyword>
<accession>A0ABQ2LDI5</accession>
<name>A0ABQ2LDI5_9BACL</name>
<dbReference type="Proteomes" id="UP000606653">
    <property type="component" value="Unassembled WGS sequence"/>
</dbReference>
<reference evidence="2" key="1">
    <citation type="journal article" date="2019" name="Int. J. Syst. Evol. Microbiol.">
        <title>The Global Catalogue of Microorganisms (GCM) 10K type strain sequencing project: providing services to taxonomists for standard genome sequencing and annotation.</title>
        <authorList>
            <consortium name="The Broad Institute Genomics Platform"/>
            <consortium name="The Broad Institute Genome Sequencing Center for Infectious Disease"/>
            <person name="Wu L."/>
            <person name="Ma J."/>
        </authorList>
    </citation>
    <scope>NUCLEOTIDE SEQUENCE [LARGE SCALE GENOMIC DNA]</scope>
    <source>
        <strain evidence="2">CGMCC 1.6964</strain>
    </source>
</reference>
<comment type="caution">
    <text evidence="1">The sequence shown here is derived from an EMBL/GenBank/DDBJ whole genome shotgun (WGS) entry which is preliminary data.</text>
</comment>
<evidence type="ECO:0000313" key="2">
    <source>
        <dbReference type="Proteomes" id="UP000606653"/>
    </source>
</evidence>
<proteinExistence type="predicted"/>
<dbReference type="EMBL" id="BMLN01000019">
    <property type="protein sequence ID" value="GGO09329.1"/>
    <property type="molecule type" value="Genomic_DNA"/>
</dbReference>
<sequence length="164" mass="18904">MSFEYRIAADRPIPEVELEGLQCITVKDAVEMGVPSGIIPWEEMNENAAVVYTADPKAVGSFSIISTPEATNWMQKHTALEHIYRLEISGDVLAADFAKDLFAYITTLDEETEFEIWHLWTGYNFEDEPIYRQTLLRPELKLSDFERTHHENYCLRILKLSDTS</sequence>
<organism evidence="1 2">
    <name type="scientific">Saccharibacillus kuerlensis</name>
    <dbReference type="NCBI Taxonomy" id="459527"/>
    <lineage>
        <taxon>Bacteria</taxon>
        <taxon>Bacillati</taxon>
        <taxon>Bacillota</taxon>
        <taxon>Bacilli</taxon>
        <taxon>Bacillales</taxon>
        <taxon>Paenibacillaceae</taxon>
        <taxon>Saccharibacillus</taxon>
    </lineage>
</organism>
<gene>
    <name evidence="1" type="ORF">GCM10010969_39660</name>
</gene>
<evidence type="ECO:0000313" key="1">
    <source>
        <dbReference type="EMBL" id="GGO09329.1"/>
    </source>
</evidence>
<protein>
    <submittedName>
        <fullName evidence="1">Uncharacterized protein</fullName>
    </submittedName>
</protein>
<dbReference type="RefSeq" id="WP_018979038.1">
    <property type="nucleotide sequence ID" value="NZ_BMLN01000019.1"/>
</dbReference>